<dbReference type="SMART" id="SM01038">
    <property type="entry name" value="Bgal_small_N"/>
    <property type="match status" value="1"/>
</dbReference>
<dbReference type="Gene3D" id="2.70.98.10">
    <property type="match status" value="1"/>
</dbReference>
<name>A0AAT9HGW2_9ACTN</name>
<dbReference type="AlphaFoldDB" id="A0AAT9HGW2"/>
<evidence type="ECO:0000259" key="5">
    <source>
        <dbReference type="SMART" id="SM01038"/>
    </source>
</evidence>
<organism evidence="6">
    <name type="scientific">Streptomyces haneummycinicus</name>
    <dbReference type="NCBI Taxonomy" id="3074435"/>
    <lineage>
        <taxon>Bacteria</taxon>
        <taxon>Bacillati</taxon>
        <taxon>Actinomycetota</taxon>
        <taxon>Actinomycetes</taxon>
        <taxon>Kitasatosporales</taxon>
        <taxon>Streptomycetaceae</taxon>
        <taxon>Streptomyces</taxon>
    </lineage>
</organism>
<dbReference type="InterPro" id="IPR011013">
    <property type="entry name" value="Gal_mutarotase_sf_dom"/>
</dbReference>
<dbReference type="PANTHER" id="PTHR46323:SF2">
    <property type="entry name" value="BETA-GALACTOSIDASE"/>
    <property type="match status" value="1"/>
</dbReference>
<evidence type="ECO:0000256" key="2">
    <source>
        <dbReference type="ARBA" id="ARBA00012756"/>
    </source>
</evidence>
<evidence type="ECO:0000256" key="4">
    <source>
        <dbReference type="ARBA" id="ARBA00023295"/>
    </source>
</evidence>
<dbReference type="GO" id="GO:0005990">
    <property type="term" value="P:lactose catabolic process"/>
    <property type="evidence" value="ECO:0007669"/>
    <property type="project" value="TreeGrafter"/>
</dbReference>
<evidence type="ECO:0000256" key="3">
    <source>
        <dbReference type="ARBA" id="ARBA00022801"/>
    </source>
</evidence>
<keyword evidence="4" id="KW-0326">Glycosidase</keyword>
<accession>A0AAT9HGW2</accession>
<proteinExistence type="predicted"/>
<dbReference type="InterPro" id="IPR050347">
    <property type="entry name" value="Bact_Beta-galactosidase"/>
</dbReference>
<dbReference type="GO" id="GO:0009341">
    <property type="term" value="C:beta-galactosidase complex"/>
    <property type="evidence" value="ECO:0007669"/>
    <property type="project" value="InterPro"/>
</dbReference>
<dbReference type="Pfam" id="PF02929">
    <property type="entry name" value="Bgal_small_N"/>
    <property type="match status" value="1"/>
</dbReference>
<dbReference type="SUPFAM" id="SSF74650">
    <property type="entry name" value="Galactose mutarotase-like"/>
    <property type="match status" value="1"/>
</dbReference>
<protein>
    <recommendedName>
        <fullName evidence="2">beta-galactosidase</fullName>
        <ecNumber evidence="2">3.2.1.23</ecNumber>
    </recommendedName>
</protein>
<comment type="catalytic activity">
    <reaction evidence="1">
        <text>Hydrolysis of terminal non-reducing beta-D-galactose residues in beta-D-galactosides.</text>
        <dbReference type="EC" id="3.2.1.23"/>
    </reaction>
</comment>
<reference evidence="6" key="2">
    <citation type="submission" date="2024-07" db="EMBL/GenBank/DDBJ databases">
        <title>Streptomyces haneummycinica sp. nov., a new antibiotic-producing actinobacterium isolated from marine sediment.</title>
        <authorList>
            <person name="Uemura M."/>
            <person name="Hamada M."/>
            <person name="Hirano S."/>
            <person name="Kobayashi K."/>
            <person name="Ohshiro T."/>
            <person name="Kobayashi T."/>
            <person name="Terahara T."/>
        </authorList>
    </citation>
    <scope>NUCLEOTIDE SEQUENCE</scope>
    <source>
        <strain evidence="6">KM77-8</strain>
    </source>
</reference>
<dbReference type="InterPro" id="IPR004199">
    <property type="entry name" value="B-gal_small/dom_5"/>
</dbReference>
<sequence>MRPQENGARANVRWAEVAGLRFEGEPEFWFTVRPWTTEQLDAARHLTDLVPGDTLWVHLDHRLHGIGSQSCGPGPLPRYWLWPEPAEFSFVFSPPVD</sequence>
<evidence type="ECO:0000313" key="6">
    <source>
        <dbReference type="EMBL" id="BFO16642.1"/>
    </source>
</evidence>
<evidence type="ECO:0000256" key="1">
    <source>
        <dbReference type="ARBA" id="ARBA00001412"/>
    </source>
</evidence>
<dbReference type="EC" id="3.2.1.23" evidence="2"/>
<dbReference type="EMBL" id="AP035768">
    <property type="protein sequence ID" value="BFO16642.1"/>
    <property type="molecule type" value="Genomic_DNA"/>
</dbReference>
<dbReference type="PANTHER" id="PTHR46323">
    <property type="entry name" value="BETA-GALACTOSIDASE"/>
    <property type="match status" value="1"/>
</dbReference>
<dbReference type="GO" id="GO:0030246">
    <property type="term" value="F:carbohydrate binding"/>
    <property type="evidence" value="ECO:0007669"/>
    <property type="project" value="InterPro"/>
</dbReference>
<dbReference type="GO" id="GO:0004565">
    <property type="term" value="F:beta-galactosidase activity"/>
    <property type="evidence" value="ECO:0007669"/>
    <property type="project" value="UniProtKB-EC"/>
</dbReference>
<keyword evidence="3" id="KW-0378">Hydrolase</keyword>
<dbReference type="InterPro" id="IPR014718">
    <property type="entry name" value="GH-type_carb-bd"/>
</dbReference>
<reference evidence="6" key="1">
    <citation type="submission" date="2024-06" db="EMBL/GenBank/DDBJ databases">
        <authorList>
            <consortium name="consrtm"/>
            <person name="Uemura M."/>
            <person name="Terahara T."/>
        </authorList>
    </citation>
    <scope>NUCLEOTIDE SEQUENCE</scope>
    <source>
        <strain evidence="6">KM77-8</strain>
    </source>
</reference>
<gene>
    <name evidence="6" type="ORF">SHKM778_30300</name>
</gene>
<feature type="domain" description="Beta galactosidase small chain/" evidence="5">
    <location>
        <begin position="1"/>
        <end position="93"/>
    </location>
</feature>